<dbReference type="InterPro" id="IPR050678">
    <property type="entry name" value="DNA_Partitioning_ATPase"/>
</dbReference>
<evidence type="ECO:0000259" key="1">
    <source>
        <dbReference type="Pfam" id="PF13614"/>
    </source>
</evidence>
<dbReference type="FunFam" id="3.40.50.300:FF:000285">
    <property type="entry name" value="Sporulation initiation inhibitor Soj"/>
    <property type="match status" value="1"/>
</dbReference>
<name>A0A381RI99_9ZZZZ</name>
<evidence type="ECO:0000313" key="2">
    <source>
        <dbReference type="EMBL" id="SUZ91510.1"/>
    </source>
</evidence>
<dbReference type="Pfam" id="PF13614">
    <property type="entry name" value="AAA_31"/>
    <property type="match status" value="1"/>
</dbReference>
<dbReference type="AlphaFoldDB" id="A0A381RI99"/>
<dbReference type="CDD" id="cd02042">
    <property type="entry name" value="ParAB_family"/>
    <property type="match status" value="1"/>
</dbReference>
<feature type="domain" description="AAA" evidence="1">
    <location>
        <begin position="34"/>
        <end position="209"/>
    </location>
</feature>
<organism evidence="2">
    <name type="scientific">marine metagenome</name>
    <dbReference type="NCBI Taxonomy" id="408172"/>
    <lineage>
        <taxon>unclassified sequences</taxon>
        <taxon>metagenomes</taxon>
        <taxon>ecological metagenomes</taxon>
    </lineage>
</organism>
<dbReference type="InterPro" id="IPR027417">
    <property type="entry name" value="P-loop_NTPase"/>
</dbReference>
<dbReference type="PANTHER" id="PTHR13696">
    <property type="entry name" value="P-LOOP CONTAINING NUCLEOSIDE TRIPHOSPHATE HYDROLASE"/>
    <property type="match status" value="1"/>
</dbReference>
<dbReference type="SUPFAM" id="SSF52540">
    <property type="entry name" value="P-loop containing nucleoside triphosphate hydrolases"/>
    <property type="match status" value="1"/>
</dbReference>
<dbReference type="PANTHER" id="PTHR13696:SF52">
    <property type="entry name" value="PARA FAMILY PROTEIN CT_582"/>
    <property type="match status" value="1"/>
</dbReference>
<gene>
    <name evidence="2" type="ORF">METZ01_LOCUS44364</name>
</gene>
<protein>
    <recommendedName>
        <fullName evidence="1">AAA domain-containing protein</fullName>
    </recommendedName>
</protein>
<accession>A0A381RI99</accession>
<dbReference type="EMBL" id="UINC01001980">
    <property type="protein sequence ID" value="SUZ91510.1"/>
    <property type="molecule type" value="Genomic_DNA"/>
</dbReference>
<reference evidence="2" key="1">
    <citation type="submission" date="2018-05" db="EMBL/GenBank/DDBJ databases">
        <authorList>
            <person name="Lanie J.A."/>
            <person name="Ng W.-L."/>
            <person name="Kazmierczak K.M."/>
            <person name="Andrzejewski T.M."/>
            <person name="Davidsen T.M."/>
            <person name="Wayne K.J."/>
            <person name="Tettelin H."/>
            <person name="Glass J.I."/>
            <person name="Rusch D."/>
            <person name="Podicherti R."/>
            <person name="Tsui H.-C.T."/>
            <person name="Winkler M.E."/>
        </authorList>
    </citation>
    <scope>NUCLEOTIDE SEQUENCE</scope>
</reference>
<dbReference type="InterPro" id="IPR025669">
    <property type="entry name" value="AAA_dom"/>
</dbReference>
<proteinExistence type="predicted"/>
<sequence length="285" mass="31473">MSGHCRTFWLKTTQTNLNPTLNCLPEFFIFIMATVLAFTNQKGGVGKTTSAVNVALSMAVSEVRTLLIDLDPQSNATTGLSDLFEKTNGSIYDVLIKGDGIKDAITKTSFSHLDIVSSTNDLVGAEIELVSIMAREYQLKKVLKNIKKSYEIIIIDCPPSLGLLTINALTASDALVIPIQCEYFALEGLGQLLNTVRLVQRHLNKKLGIAGILMTMYDSRLNLSKQVVKEVNGFFKDKLFKTFIHRNVRLSEAPSFGKPALLYDANSTGARNYMSLTEEILQRVS</sequence>
<dbReference type="Gene3D" id="3.40.50.300">
    <property type="entry name" value="P-loop containing nucleotide triphosphate hydrolases"/>
    <property type="match status" value="1"/>
</dbReference>